<dbReference type="Proteomes" id="UP000199021">
    <property type="component" value="Unassembled WGS sequence"/>
</dbReference>
<keyword evidence="2" id="KW-1185">Reference proteome</keyword>
<dbReference type="EMBL" id="FOFB01000032">
    <property type="protein sequence ID" value="SER28696.1"/>
    <property type="molecule type" value="Genomic_DNA"/>
</dbReference>
<proteinExistence type="predicted"/>
<dbReference type="OrthoDB" id="813088at2"/>
<dbReference type="InterPro" id="IPR027417">
    <property type="entry name" value="P-loop_NTPase"/>
</dbReference>
<dbReference type="RefSeq" id="WP_090172635.1">
    <property type="nucleotide sequence ID" value="NZ_FOFB01000032.1"/>
</dbReference>
<name>A0A1H9MY98_9BACT</name>
<protein>
    <submittedName>
        <fullName evidence="1">Uncharacterized protein</fullName>
    </submittedName>
</protein>
<reference evidence="2" key="1">
    <citation type="submission" date="2016-10" db="EMBL/GenBank/DDBJ databases">
        <authorList>
            <person name="Varghese N."/>
            <person name="Submissions S."/>
        </authorList>
    </citation>
    <scope>NUCLEOTIDE SEQUENCE [LARGE SCALE GENOMIC DNA]</scope>
    <source>
        <strain evidence="2">DSM 24740</strain>
    </source>
</reference>
<accession>A0A1H9MY98</accession>
<dbReference type="SUPFAM" id="SSF52540">
    <property type="entry name" value="P-loop containing nucleoside triphosphate hydrolases"/>
    <property type="match status" value="1"/>
</dbReference>
<evidence type="ECO:0000313" key="2">
    <source>
        <dbReference type="Proteomes" id="UP000199021"/>
    </source>
</evidence>
<evidence type="ECO:0000313" key="1">
    <source>
        <dbReference type="EMBL" id="SER28696.1"/>
    </source>
</evidence>
<gene>
    <name evidence="1" type="ORF">SAMN05444359_13247</name>
</gene>
<sequence length="799" mass="91398">MATSELLINSQEAFTETVSMAIEQVASPDSSFHDDINHLADRTRQLASRIIEQGDACPVGAAETETDINCRITHFEWADQAKHFLLLYRNIQLQLQTASLLVHDGQAEPGLVNELHQRSTKVLREALQEWEETDSQRRKVLMANPKRRAQELERWALLHNPWPEYRQQFETIKKQADDLAQEHEMLQAQTVIFKDLRQLLLESISTADNAMHQADERAREIVRFLEATEGEESKARPGQIATKLDEGLSESDAVPRLSEMTNQLSTLISRLAETSRVTVGADYGVMSYKDINFRKATDQWISAEVMPQLYELWELSEQVTNGLSVATANARNRALLMASESAEAVPYDLSQLRQPFEAFLKRSGNTHESFDEIAAMTKELVEKDLRLSAVYRPTPGFLPLPLQSGINEFTRRQGRLLTDVREWFGSTFAGFDRLRGKAAREDKMSVSEKTVRVIRQRSAPSNNSAYTNILMTKGYIGESFLVGREEETAHIQRLINNWKNGFRGAVILTGQRLSGRTLFGELVTNRFFPSNGIRLLPNSTINIQGRRFQTTGNLCDALDFIVKYGIQSRPLVWIDDLETWWDNDTSLSENIRKLSAHIDNNSGKIFYLVSTTNAVYDHLNRFRELNRIFQSEVNLDDFSLADMQRAVLIRHGATHKMMVDAEGEPLTETAFAKLIKKLHRSSNGVIGDTLNKWAYLTERVDEERVTPCQDRQYYLPDFLTADTGILLSTIFLEKRTNEYRLRKLMGPAFQSHYRSVLLRLQRVGLVTRHNDGWLEIPESVVNEVARLLKRNEYLKTTIR</sequence>
<dbReference type="STRING" id="478744.SAMN05444359_13247"/>
<dbReference type="InParanoid" id="A0A1H9MY98"/>
<dbReference type="AlphaFoldDB" id="A0A1H9MY98"/>
<organism evidence="1 2">
    <name type="scientific">Neolewinella agarilytica</name>
    <dbReference type="NCBI Taxonomy" id="478744"/>
    <lineage>
        <taxon>Bacteria</taxon>
        <taxon>Pseudomonadati</taxon>
        <taxon>Bacteroidota</taxon>
        <taxon>Saprospiria</taxon>
        <taxon>Saprospirales</taxon>
        <taxon>Lewinellaceae</taxon>
        <taxon>Neolewinella</taxon>
    </lineage>
</organism>